<reference evidence="2" key="1">
    <citation type="submission" date="2014-09" db="EMBL/GenBank/DDBJ databases">
        <authorList>
            <person name="Mudge J."/>
            <person name="Ramaraj T."/>
            <person name="Lindquist I.E."/>
            <person name="Bharti A.K."/>
            <person name="Sundararajan A."/>
            <person name="Cameron C.T."/>
            <person name="Woodward J.E."/>
            <person name="May G.D."/>
            <person name="Brubaker C."/>
            <person name="Broadhvest J."/>
            <person name="Wilkins T.A."/>
        </authorList>
    </citation>
    <scope>NUCLEOTIDE SEQUENCE</scope>
    <source>
        <strain evidence="2">cv. AKA8401</strain>
    </source>
</reference>
<protein>
    <submittedName>
        <fullName evidence="1">Uncharacterized protein</fullName>
    </submittedName>
</protein>
<sequence>MWSQWVCRPKWISCIITKIPLWGRTTDLLLEGKMTILALVRK</sequence>
<dbReference type="AlphaFoldDB" id="A0A0B0PJH1"/>
<gene>
    <name evidence="1" type="ORF">F383_29394</name>
</gene>
<dbReference type="EMBL" id="KN425319">
    <property type="protein sequence ID" value="KHG23516.1"/>
    <property type="molecule type" value="Genomic_DNA"/>
</dbReference>
<evidence type="ECO:0000313" key="1">
    <source>
        <dbReference type="EMBL" id="KHG23516.1"/>
    </source>
</evidence>
<keyword evidence="2" id="KW-1185">Reference proteome</keyword>
<organism evidence="1 2">
    <name type="scientific">Gossypium arboreum</name>
    <name type="common">Tree cotton</name>
    <name type="synonym">Gossypium nanking</name>
    <dbReference type="NCBI Taxonomy" id="29729"/>
    <lineage>
        <taxon>Eukaryota</taxon>
        <taxon>Viridiplantae</taxon>
        <taxon>Streptophyta</taxon>
        <taxon>Embryophyta</taxon>
        <taxon>Tracheophyta</taxon>
        <taxon>Spermatophyta</taxon>
        <taxon>Magnoliopsida</taxon>
        <taxon>eudicotyledons</taxon>
        <taxon>Gunneridae</taxon>
        <taxon>Pentapetalae</taxon>
        <taxon>rosids</taxon>
        <taxon>malvids</taxon>
        <taxon>Malvales</taxon>
        <taxon>Malvaceae</taxon>
        <taxon>Malvoideae</taxon>
        <taxon>Gossypium</taxon>
    </lineage>
</organism>
<dbReference type="Proteomes" id="UP000032142">
    <property type="component" value="Unassembled WGS sequence"/>
</dbReference>
<evidence type="ECO:0000313" key="2">
    <source>
        <dbReference type="Proteomes" id="UP000032142"/>
    </source>
</evidence>
<accession>A0A0B0PJH1</accession>
<name>A0A0B0PJH1_GOSAR</name>
<proteinExistence type="predicted"/>